<keyword evidence="1" id="KW-0472">Membrane</keyword>
<evidence type="ECO:0000313" key="3">
    <source>
        <dbReference type="EMBL" id="RNF08824.1"/>
    </source>
</evidence>
<keyword evidence="1" id="KW-1133">Transmembrane helix</keyword>
<proteinExistence type="predicted"/>
<feature type="chain" id="PRO_5019254133" evidence="2">
    <location>
        <begin position="22"/>
        <end position="202"/>
    </location>
</feature>
<protein>
    <submittedName>
        <fullName evidence="3">Uncharacterized protein</fullName>
    </submittedName>
</protein>
<feature type="signal peptide" evidence="2">
    <location>
        <begin position="1"/>
        <end position="21"/>
    </location>
</feature>
<keyword evidence="2" id="KW-0732">Signal</keyword>
<gene>
    <name evidence="3" type="ORF">TraAM80_02566</name>
</gene>
<keyword evidence="1" id="KW-0812">Transmembrane</keyword>
<name>A0A422NTQ8_TRYRA</name>
<dbReference type="AlphaFoldDB" id="A0A422NTQ8"/>
<keyword evidence="4" id="KW-1185">Reference proteome</keyword>
<organism evidence="3 4">
    <name type="scientific">Trypanosoma rangeli</name>
    <dbReference type="NCBI Taxonomy" id="5698"/>
    <lineage>
        <taxon>Eukaryota</taxon>
        <taxon>Discoba</taxon>
        <taxon>Euglenozoa</taxon>
        <taxon>Kinetoplastea</taxon>
        <taxon>Metakinetoplastina</taxon>
        <taxon>Trypanosomatida</taxon>
        <taxon>Trypanosomatidae</taxon>
        <taxon>Trypanosoma</taxon>
        <taxon>Herpetosoma</taxon>
    </lineage>
</organism>
<evidence type="ECO:0000256" key="1">
    <source>
        <dbReference type="SAM" id="Phobius"/>
    </source>
</evidence>
<accession>A0A422NTQ8</accession>
<dbReference type="RefSeq" id="XP_029240625.1">
    <property type="nucleotide sequence ID" value="XM_029379565.1"/>
</dbReference>
<dbReference type="OMA" id="LMANVYV"/>
<evidence type="ECO:0000256" key="2">
    <source>
        <dbReference type="SAM" id="SignalP"/>
    </source>
</evidence>
<dbReference type="Proteomes" id="UP000283634">
    <property type="component" value="Unassembled WGS sequence"/>
</dbReference>
<dbReference type="EMBL" id="MKGL01000059">
    <property type="protein sequence ID" value="RNF08824.1"/>
    <property type="molecule type" value="Genomic_DNA"/>
</dbReference>
<comment type="caution">
    <text evidence="3">The sequence shown here is derived from an EMBL/GenBank/DDBJ whole genome shotgun (WGS) entry which is preliminary data.</text>
</comment>
<dbReference type="GeneID" id="40326499"/>
<feature type="transmembrane region" description="Helical" evidence="1">
    <location>
        <begin position="166"/>
        <end position="186"/>
    </location>
</feature>
<dbReference type="OrthoDB" id="246973at2759"/>
<sequence>MKKKYLSFLVVIIFVAGQVHGDKCRAYTGNEDEYMSLEYLANYGNVSMTLSKREVTLGVSFCRPKNFSSFSEQCGSGYMIMYEKGCEGVFVFSGNLSRKNKTLFFTLRSTQKLMANVYVDCDENLIDLRVLSATETGNMTYEFRLASMTVCPGYNPSGSDNFLSKGYIIAIVTGIVGVVIVAAALFQWKSKNRSDEDYSQLI</sequence>
<reference evidence="3 4" key="1">
    <citation type="journal article" date="2018" name="BMC Genomics">
        <title>Genomic comparison of Trypanosoma conorhini and Trypanosoma rangeli to Trypanosoma cruzi strains of high and low virulence.</title>
        <authorList>
            <person name="Bradwell K.R."/>
            <person name="Koparde V.N."/>
            <person name="Matveyev A.V."/>
            <person name="Serrano M.G."/>
            <person name="Alves J.M."/>
            <person name="Parikh H."/>
            <person name="Huang B."/>
            <person name="Lee V."/>
            <person name="Espinosa-Alvarez O."/>
            <person name="Ortiz P.A."/>
            <person name="Costa-Martins A.G."/>
            <person name="Teixeira M.M."/>
            <person name="Buck G.A."/>
        </authorList>
    </citation>
    <scope>NUCLEOTIDE SEQUENCE [LARGE SCALE GENOMIC DNA]</scope>
    <source>
        <strain evidence="3 4">AM80</strain>
    </source>
</reference>
<evidence type="ECO:0000313" key="4">
    <source>
        <dbReference type="Proteomes" id="UP000283634"/>
    </source>
</evidence>